<gene>
    <name evidence="22" type="ORF">NEMVEDRAFT_v1g438</name>
</gene>
<comment type="catalytic activity">
    <reaction evidence="11">
        <text>Release of a C-terminal dipeptide, oligopeptide-|-Xaa-Yaa, when Xaa is not Pro, and Yaa is neither Asp nor Glu. Thus, conversion of angiotensin I to angiotensin II, with increase in vasoconstrictor activity, but no action on angiotensin II.</text>
        <dbReference type="EC" id="3.4.15.1"/>
    </reaction>
</comment>
<dbReference type="CDD" id="cd06461">
    <property type="entry name" value="M2_ACE"/>
    <property type="match status" value="1"/>
</dbReference>
<dbReference type="GO" id="GO:0004180">
    <property type="term" value="F:carboxypeptidase activity"/>
    <property type="evidence" value="ECO:0007669"/>
    <property type="project" value="UniProtKB-KW"/>
</dbReference>
<feature type="active site" description="Proton donor 2" evidence="15">
    <location>
        <position position="377"/>
    </location>
</feature>
<keyword evidence="3 21" id="KW-0645">Protease</keyword>
<evidence type="ECO:0000256" key="17">
    <source>
        <dbReference type="PIRSR" id="PIRSR601548-3"/>
    </source>
</evidence>
<feature type="active site" description="Proton acceptor 2" evidence="15">
    <location>
        <position position="248"/>
    </location>
</feature>
<dbReference type="EC" id="3.4.-.-" evidence="21"/>
<dbReference type="PRINTS" id="PR00791">
    <property type="entry name" value="PEPDIPTASEA"/>
</dbReference>
<evidence type="ECO:0000256" key="7">
    <source>
        <dbReference type="ARBA" id="ARBA00022833"/>
    </source>
</evidence>
<dbReference type="eggNOG" id="KOG3690">
    <property type="taxonomic scope" value="Eukaryota"/>
</dbReference>
<keyword evidence="7 17" id="KW-0862">Zinc</keyword>
<dbReference type="SUPFAM" id="SSF55486">
    <property type="entry name" value="Metalloproteases ('zincins'), catalytic domain"/>
    <property type="match status" value="1"/>
</dbReference>
<accession>A7T2Y1</accession>
<feature type="binding site" evidence="19">
    <location>
        <position position="247"/>
    </location>
    <ligand>
        <name>Zn(2+)</name>
        <dbReference type="ChEBI" id="CHEBI:29105"/>
        <label>2</label>
        <note>catalytic</note>
    </ligand>
</feature>
<keyword evidence="2 21" id="KW-0121">Carboxypeptidase</keyword>
<dbReference type="PANTHER" id="PTHR10514:SF27">
    <property type="entry name" value="ANGIOTENSIN-CONVERTING ENZYME"/>
    <property type="match status" value="1"/>
</dbReference>
<proteinExistence type="inferred from homology"/>
<dbReference type="AlphaFoldDB" id="A7T2Y1"/>
<dbReference type="GO" id="GO:0008241">
    <property type="term" value="F:peptidyl-dipeptidase activity"/>
    <property type="evidence" value="ECO:0007669"/>
    <property type="project" value="UniProtKB-EC"/>
</dbReference>
<evidence type="ECO:0000256" key="18">
    <source>
        <dbReference type="PIRSR" id="PIRSR601548-4"/>
    </source>
</evidence>
<evidence type="ECO:0000256" key="5">
    <source>
        <dbReference type="ARBA" id="ARBA00022729"/>
    </source>
</evidence>
<evidence type="ECO:0000256" key="6">
    <source>
        <dbReference type="ARBA" id="ARBA00022801"/>
    </source>
</evidence>
<dbReference type="PROSITE" id="PS52011">
    <property type="entry name" value="PEPTIDASE_M2"/>
    <property type="match status" value="1"/>
</dbReference>
<protein>
    <recommendedName>
        <fullName evidence="12 21">Angiotensin-converting enzyme</fullName>
        <ecNumber evidence="21">3.4.-.-</ecNumber>
    </recommendedName>
</protein>
<feature type="binding site" evidence="19">
    <location>
        <position position="251"/>
    </location>
    <ligand>
        <name>Zn(2+)</name>
        <dbReference type="ChEBI" id="CHEBI:29105"/>
        <label>2</label>
        <note>catalytic</note>
    </ligand>
</feature>
<evidence type="ECO:0000256" key="12">
    <source>
        <dbReference type="ARBA" id="ARBA00039858"/>
    </source>
</evidence>
<dbReference type="InParanoid" id="A7T2Y1"/>
<reference evidence="22 23" key="1">
    <citation type="journal article" date="2007" name="Science">
        <title>Sea anemone genome reveals ancestral eumetazoan gene repertoire and genomic organization.</title>
        <authorList>
            <person name="Putnam N.H."/>
            <person name="Srivastava M."/>
            <person name="Hellsten U."/>
            <person name="Dirks B."/>
            <person name="Chapman J."/>
            <person name="Salamov A."/>
            <person name="Terry A."/>
            <person name="Shapiro H."/>
            <person name="Lindquist E."/>
            <person name="Kapitonov V.V."/>
            <person name="Jurka J."/>
            <person name="Genikhovich G."/>
            <person name="Grigoriev I.V."/>
            <person name="Lucas S.M."/>
            <person name="Steele R.E."/>
            <person name="Finnerty J.R."/>
            <person name="Technau U."/>
            <person name="Martindale M.Q."/>
            <person name="Rokhsar D.S."/>
        </authorList>
    </citation>
    <scope>NUCLEOTIDE SEQUENCE [LARGE SCALE GENOMIC DNA]</scope>
    <source>
        <strain evidence="23">CH2 X CH6</strain>
    </source>
</reference>
<feature type="active site" description="Proton donor 1" evidence="13">
    <location>
        <position position="377"/>
    </location>
</feature>
<dbReference type="GO" id="GO:0046872">
    <property type="term" value="F:metal ion binding"/>
    <property type="evidence" value="ECO:0007669"/>
    <property type="project" value="UniProtKB-KW"/>
</dbReference>
<keyword evidence="10 14" id="KW-0325">Glycoprotein</keyword>
<evidence type="ECO:0000256" key="13">
    <source>
        <dbReference type="PIRSR" id="PIRSR601548-1"/>
    </source>
</evidence>
<feature type="binding site" evidence="17">
    <location>
        <position position="247"/>
    </location>
    <ligand>
        <name>Zn(2+)</name>
        <dbReference type="ChEBI" id="CHEBI:29105"/>
        <label>1</label>
        <note>catalytic</note>
    </ligand>
</feature>
<evidence type="ECO:0000256" key="4">
    <source>
        <dbReference type="ARBA" id="ARBA00022723"/>
    </source>
</evidence>
<dbReference type="FunFam" id="1.10.1370.30:FF:000004">
    <property type="entry name" value="Angiotensin-converting enzyme"/>
    <property type="match status" value="1"/>
</dbReference>
<keyword evidence="8 21" id="KW-0482">Metalloprotease</keyword>
<dbReference type="EMBL" id="DS470352">
    <property type="protein sequence ID" value="EDO29688.1"/>
    <property type="molecule type" value="Genomic_DNA"/>
</dbReference>
<evidence type="ECO:0000256" key="15">
    <source>
        <dbReference type="PIRSR" id="PIRSR601548-11"/>
    </source>
</evidence>
<feature type="glycosylation site" description="N-linked (GlcNAc...) asparagine; partial" evidence="14">
    <location>
        <position position="21"/>
    </location>
</feature>
<organism evidence="22 23">
    <name type="scientific">Nematostella vectensis</name>
    <name type="common">Starlet sea anemone</name>
    <dbReference type="NCBI Taxonomy" id="45351"/>
    <lineage>
        <taxon>Eukaryota</taxon>
        <taxon>Metazoa</taxon>
        <taxon>Cnidaria</taxon>
        <taxon>Anthozoa</taxon>
        <taxon>Hexacorallia</taxon>
        <taxon>Actiniaria</taxon>
        <taxon>Edwardsiidae</taxon>
        <taxon>Nematostella</taxon>
    </lineage>
</organism>
<keyword evidence="5" id="KW-0732">Signal</keyword>
<keyword evidence="6 21" id="KW-0378">Hydrolase</keyword>
<evidence type="ECO:0000256" key="9">
    <source>
        <dbReference type="ARBA" id="ARBA00023157"/>
    </source>
</evidence>
<evidence type="ECO:0000256" key="1">
    <source>
        <dbReference type="ARBA" id="ARBA00008139"/>
    </source>
</evidence>
<comment type="similarity">
    <text evidence="1 20 21">Belongs to the peptidase M2 family.</text>
</comment>
<feature type="active site" description="Proton acceptor 1" evidence="13">
    <location>
        <position position="248"/>
    </location>
</feature>
<keyword evidence="9 18" id="KW-1015">Disulfide bond</keyword>
<dbReference type="Pfam" id="PF01401">
    <property type="entry name" value="Peptidase_M2"/>
    <property type="match status" value="1"/>
</dbReference>
<feature type="glycosylation site" description="N-linked (GlcNAc...) asparagine; partial" evidence="14">
    <location>
        <position position="202"/>
    </location>
</feature>
<feature type="non-terminal residue" evidence="22">
    <location>
        <position position="482"/>
    </location>
</feature>
<feature type="binding site" evidence="17">
    <location>
        <position position="251"/>
    </location>
    <ligand>
        <name>Zn(2+)</name>
        <dbReference type="ChEBI" id="CHEBI:29105"/>
        <label>1</label>
        <note>catalytic</note>
    </ligand>
</feature>
<comment type="caution">
    <text evidence="20">Lacks conserved residue(s) required for the propagation of feature annotation.</text>
</comment>
<dbReference type="Gene3D" id="1.10.1370.30">
    <property type="match status" value="2"/>
</dbReference>
<feature type="binding site" evidence="17">
    <location>
        <position position="275"/>
    </location>
    <ligand>
        <name>Zn(2+)</name>
        <dbReference type="ChEBI" id="CHEBI:29105"/>
        <label>1</label>
        <note>catalytic</note>
    </ligand>
</feature>
<evidence type="ECO:0000256" key="3">
    <source>
        <dbReference type="ARBA" id="ARBA00022670"/>
    </source>
</evidence>
<evidence type="ECO:0000313" key="23">
    <source>
        <dbReference type="Proteomes" id="UP000001593"/>
    </source>
</evidence>
<dbReference type="OMA" id="HIWVEWR"/>
<evidence type="ECO:0000256" key="2">
    <source>
        <dbReference type="ARBA" id="ARBA00022645"/>
    </source>
</evidence>
<feature type="binding site" evidence="19">
    <location>
        <position position="275"/>
    </location>
    <ligand>
        <name>Zn(2+)</name>
        <dbReference type="ChEBI" id="CHEBI:29105"/>
        <label>2</label>
        <note>catalytic</note>
    </ligand>
</feature>
<dbReference type="MEROPS" id="M02.004"/>
<evidence type="ECO:0000256" key="20">
    <source>
        <dbReference type="PROSITE-ProRule" id="PRU01355"/>
    </source>
</evidence>
<evidence type="ECO:0000256" key="10">
    <source>
        <dbReference type="ARBA" id="ARBA00023180"/>
    </source>
</evidence>
<dbReference type="InterPro" id="IPR001548">
    <property type="entry name" value="Peptidase_M2"/>
</dbReference>
<name>A7T2Y1_NEMVE</name>
<evidence type="ECO:0000256" key="11">
    <source>
        <dbReference type="ARBA" id="ARBA00036868"/>
    </source>
</evidence>
<dbReference type="GO" id="GO:0008237">
    <property type="term" value="F:metallopeptidase activity"/>
    <property type="evidence" value="ECO:0007669"/>
    <property type="project" value="UniProtKB-KW"/>
</dbReference>
<feature type="non-terminal residue" evidence="22">
    <location>
        <position position="1"/>
    </location>
</feature>
<comment type="cofactor">
    <cofactor evidence="21">
        <name>Zn(2+)</name>
        <dbReference type="ChEBI" id="CHEBI:29105"/>
    </cofactor>
    <text evidence="21">Binds 1 zinc ion per subunit.</text>
</comment>
<feature type="disulfide bond" evidence="18">
    <location>
        <begin position="402"/>
        <end position="414"/>
    </location>
</feature>
<evidence type="ECO:0000256" key="8">
    <source>
        <dbReference type="ARBA" id="ARBA00023049"/>
    </source>
</evidence>
<evidence type="ECO:0000313" key="22">
    <source>
        <dbReference type="EMBL" id="EDO29688.1"/>
    </source>
</evidence>
<dbReference type="Proteomes" id="UP000001593">
    <property type="component" value="Unassembled WGS sequence"/>
</dbReference>
<evidence type="ECO:0000256" key="14">
    <source>
        <dbReference type="PIRSR" id="PIRSR601548-10"/>
    </source>
</evidence>
<keyword evidence="4 17" id="KW-0479">Metal-binding</keyword>
<feature type="disulfide bond" evidence="18">
    <location>
        <begin position="15"/>
        <end position="24"/>
    </location>
</feature>
<evidence type="ECO:0000256" key="19">
    <source>
        <dbReference type="PIRSR" id="PIRSR601548-8"/>
    </source>
</evidence>
<evidence type="ECO:0000256" key="16">
    <source>
        <dbReference type="PIRSR" id="PIRSR601548-2"/>
    </source>
</evidence>
<feature type="disulfide bond" evidence="18 20">
    <location>
        <begin position="216"/>
        <end position="234"/>
    </location>
</feature>
<dbReference type="PhylomeDB" id="A7T2Y1"/>
<dbReference type="GO" id="GO:0016020">
    <property type="term" value="C:membrane"/>
    <property type="evidence" value="ECO:0007669"/>
    <property type="project" value="InterPro"/>
</dbReference>
<dbReference type="PANTHER" id="PTHR10514">
    <property type="entry name" value="ANGIOTENSIN-CONVERTING ENZYME"/>
    <property type="match status" value="1"/>
</dbReference>
<feature type="binding site" evidence="16">
    <location>
        <position position="90"/>
    </location>
    <ligand>
        <name>chloride</name>
        <dbReference type="ChEBI" id="CHEBI:17996"/>
        <label>1</label>
    </ligand>
</feature>
<keyword evidence="23" id="KW-1185">Reference proteome</keyword>
<dbReference type="HOGENOM" id="CLU_014364_3_2_1"/>
<evidence type="ECO:0000256" key="21">
    <source>
        <dbReference type="RuleBase" id="RU361144"/>
    </source>
</evidence>
<sequence length="482" mass="55211">LITNMTEIYSTGKVCLNITRNNTCMSLDPDLGNLMSRSRNQDELVWAWRGWRDAVAPPVRGMFQQMVDLLNKGARQHGLGDYGHFERGEYEMGNDFTAVIKKLWTDVKPLYKELHAYVRFQLKKKYAGMSGSGPIPAHLLGNMWAQNWDGIYDMVQPYPDATPLDVTPSLIKQHYTPEKMFKLAQSFFVSIGLDPMPKSFWNKSMLRKPGNKSVVCHASAFDFSKMTSGAIKMCTRLKQEDLITIHHEMGHCEYFLAYKDQPYAYRNGANPGFHEAIGDTIALSVVTPKHLNSVGLLYTLPKGDEASINFLMTQALSHVAPLPFTYLVDQWRWKVLAGEISPSNYNSAWWRMRTLYQGVKPPVARNESDFDPGAKFHIVSNSPYIGYFVSLILQFQFHRALCNLAKHTGPLHECSIYQSKEAGKKFKEMLAAGRSRVWPQTLFKLTGEREMSADPLLEYFAPLRKWLFNYRIKNKYTLGWKQ</sequence>
<dbReference type="GO" id="GO:0006508">
    <property type="term" value="P:proteolysis"/>
    <property type="evidence" value="ECO:0007669"/>
    <property type="project" value="UniProtKB-KW"/>
</dbReference>